<organism evidence="2 3">
    <name type="scientific">Campylobacter blaseri</name>
    <dbReference type="NCBI Taxonomy" id="2042961"/>
    <lineage>
        <taxon>Bacteria</taxon>
        <taxon>Pseudomonadati</taxon>
        <taxon>Campylobacterota</taxon>
        <taxon>Epsilonproteobacteria</taxon>
        <taxon>Campylobacterales</taxon>
        <taxon>Campylobacteraceae</taxon>
        <taxon>Campylobacter</taxon>
    </lineage>
</organism>
<sequence length="140" mass="16739">MKEIIETSELQDVFWLMNELRPELKANDFIEKVKFQQKTMNYKLFAFYEEGELVGLCGIMPFFVLYHSKCLYICDFVVDSKKRSKGYGKKYLEQIQNYAKEQGFNEIELSSNFTRVKAHEFYEKKMDMDKTGFVFKKVLN</sequence>
<dbReference type="InterPro" id="IPR016181">
    <property type="entry name" value="Acyl_CoA_acyltransferase"/>
</dbReference>
<dbReference type="OrthoDB" id="9805924at2"/>
<dbReference type="EMBL" id="PDHH01000003">
    <property type="protein sequence ID" value="PSM52121.1"/>
    <property type="molecule type" value="Genomic_DNA"/>
</dbReference>
<keyword evidence="2" id="KW-0808">Transferase</keyword>
<evidence type="ECO:0000313" key="3">
    <source>
        <dbReference type="Proteomes" id="UP000240535"/>
    </source>
</evidence>
<dbReference type="SUPFAM" id="SSF55729">
    <property type="entry name" value="Acyl-CoA N-acyltransferases (Nat)"/>
    <property type="match status" value="1"/>
</dbReference>
<name>A0A2P8R0X0_9BACT</name>
<dbReference type="PROSITE" id="PS51186">
    <property type="entry name" value="GNAT"/>
    <property type="match status" value="1"/>
</dbReference>
<evidence type="ECO:0000259" key="1">
    <source>
        <dbReference type="PROSITE" id="PS51186"/>
    </source>
</evidence>
<protein>
    <submittedName>
        <fullName evidence="2">GNAT family N-acetyltransferase</fullName>
    </submittedName>
</protein>
<proteinExistence type="predicted"/>
<feature type="domain" description="N-acetyltransferase" evidence="1">
    <location>
        <begin position="1"/>
        <end position="140"/>
    </location>
</feature>
<accession>A0A2P8R0X0</accession>
<reference evidence="3" key="1">
    <citation type="submission" date="2017-10" db="EMBL/GenBank/DDBJ databases">
        <title>Campylobacter species from seals.</title>
        <authorList>
            <person name="Gilbert M.J."/>
            <person name="Zomer A.L."/>
            <person name="Timmerman A.J."/>
            <person name="Duim B."/>
            <person name="Wagenaar J.A."/>
        </authorList>
    </citation>
    <scope>NUCLEOTIDE SEQUENCE [LARGE SCALE GENOMIC DNA]</scope>
    <source>
        <strain evidence="3">17S00004-5</strain>
    </source>
</reference>
<dbReference type="Proteomes" id="UP000240535">
    <property type="component" value="Unassembled WGS sequence"/>
</dbReference>
<dbReference type="Pfam" id="PF00583">
    <property type="entry name" value="Acetyltransf_1"/>
    <property type="match status" value="1"/>
</dbReference>
<keyword evidence="3" id="KW-1185">Reference proteome</keyword>
<dbReference type="Gene3D" id="3.40.630.30">
    <property type="match status" value="1"/>
</dbReference>
<dbReference type="RefSeq" id="WP_106870663.1">
    <property type="nucleotide sequence ID" value="NZ_CP053841.1"/>
</dbReference>
<comment type="caution">
    <text evidence="2">The sequence shown here is derived from an EMBL/GenBank/DDBJ whole genome shotgun (WGS) entry which is preliminary data.</text>
</comment>
<dbReference type="AlphaFoldDB" id="A0A2P8R0X0"/>
<evidence type="ECO:0000313" key="2">
    <source>
        <dbReference type="EMBL" id="PSM52121.1"/>
    </source>
</evidence>
<dbReference type="InterPro" id="IPR000182">
    <property type="entry name" value="GNAT_dom"/>
</dbReference>
<gene>
    <name evidence="2" type="ORF">CQ405_03425</name>
</gene>
<dbReference type="GO" id="GO:0016747">
    <property type="term" value="F:acyltransferase activity, transferring groups other than amino-acyl groups"/>
    <property type="evidence" value="ECO:0007669"/>
    <property type="project" value="InterPro"/>
</dbReference>
<dbReference type="CDD" id="cd04301">
    <property type="entry name" value="NAT_SF"/>
    <property type="match status" value="1"/>
</dbReference>